<organism evidence="5 6">
    <name type="scientific">Lysinibacillus xylanilyticus</name>
    <dbReference type="NCBI Taxonomy" id="582475"/>
    <lineage>
        <taxon>Bacteria</taxon>
        <taxon>Bacillati</taxon>
        <taxon>Bacillota</taxon>
        <taxon>Bacilli</taxon>
        <taxon>Bacillales</taxon>
        <taxon>Bacillaceae</taxon>
        <taxon>Lysinibacillus</taxon>
    </lineage>
</organism>
<evidence type="ECO:0000256" key="2">
    <source>
        <dbReference type="ARBA" id="ARBA00023134"/>
    </source>
</evidence>
<dbReference type="Pfam" id="PF01926">
    <property type="entry name" value="MMR_HSR1"/>
    <property type="match status" value="1"/>
</dbReference>
<protein>
    <submittedName>
        <fullName evidence="5">GTPase</fullName>
    </submittedName>
</protein>
<dbReference type="PANTHER" id="PTHR42714">
    <property type="entry name" value="TRNA MODIFICATION GTPASE GTPBP3"/>
    <property type="match status" value="1"/>
</dbReference>
<evidence type="ECO:0000313" key="6">
    <source>
        <dbReference type="Proteomes" id="UP001558534"/>
    </source>
</evidence>
<keyword evidence="2" id="KW-0342">GTP-binding</keyword>
<evidence type="ECO:0000256" key="3">
    <source>
        <dbReference type="SAM" id="MobiDB-lite"/>
    </source>
</evidence>
<evidence type="ECO:0000259" key="4">
    <source>
        <dbReference type="Pfam" id="PF01926"/>
    </source>
</evidence>
<dbReference type="InterPro" id="IPR027417">
    <property type="entry name" value="P-loop_NTPase"/>
</dbReference>
<feature type="region of interest" description="Disordered" evidence="3">
    <location>
        <begin position="334"/>
        <end position="353"/>
    </location>
</feature>
<evidence type="ECO:0000256" key="1">
    <source>
        <dbReference type="ARBA" id="ARBA00022741"/>
    </source>
</evidence>
<dbReference type="EMBL" id="JBFRHK010000001">
    <property type="protein sequence ID" value="MEX3743564.1"/>
    <property type="molecule type" value="Genomic_DNA"/>
</dbReference>
<name>A0ABV3VQU8_9BACI</name>
<feature type="domain" description="G" evidence="4">
    <location>
        <begin position="33"/>
        <end position="141"/>
    </location>
</feature>
<gene>
    <name evidence="5" type="ORF">AB1300_00290</name>
</gene>
<reference evidence="5 6" key="1">
    <citation type="submission" date="2024-07" db="EMBL/GenBank/DDBJ databases">
        <title>Characterization of a bacterium isolated from hydrolysated instant sea cucumber by whole-genome sequencing and metabolomics.</title>
        <authorList>
            <person name="Luo X."/>
            <person name="Zhang Z."/>
            <person name="Zheng Z."/>
            <person name="Zhang W."/>
            <person name="Ming T."/>
            <person name="Jiao L."/>
            <person name="Su X."/>
            <person name="Kong F."/>
            <person name="Xu J."/>
        </authorList>
    </citation>
    <scope>NUCLEOTIDE SEQUENCE [LARGE SCALE GENOMIC DNA]</scope>
    <source>
        <strain evidence="5 6">XL-2024</strain>
    </source>
</reference>
<keyword evidence="6" id="KW-1185">Reference proteome</keyword>
<comment type="caution">
    <text evidence="5">The sequence shown here is derived from an EMBL/GenBank/DDBJ whole genome shotgun (WGS) entry which is preliminary data.</text>
</comment>
<dbReference type="InterPro" id="IPR006073">
    <property type="entry name" value="GTP-bd"/>
</dbReference>
<keyword evidence="1" id="KW-0547">Nucleotide-binding</keyword>
<dbReference type="NCBIfam" id="TIGR00231">
    <property type="entry name" value="small_GTP"/>
    <property type="match status" value="1"/>
</dbReference>
<dbReference type="SUPFAM" id="SSF52540">
    <property type="entry name" value="P-loop containing nucleoside triphosphate hydrolases"/>
    <property type="match status" value="1"/>
</dbReference>
<accession>A0ABV3VQU8</accession>
<sequence>MEFNKEEFEKSFDEVFEQKSEEINSQLDRKILITMVGDVNCGKSSTINKLMKEDIVSVGAKPGETIHIKEIPYKENIIFVDTPGLDDVVKENTEVTLKYYKNSDVILFFLNAAGTVLSENELNNLKEIEKVSQEIIIVLNKIDAADDIPALVKYIQDHTEYKYPVTPISSRTGENIIMLQNKLLDVLEKKSKDIMFAMNLKEKASIANRWILAAGVSSAAIGASPIPGSDFIPLIGVQVGLMLKLSTLYDKPISKENAKELLIATVVGNAGKTIFRQIVKIVPGAGSIIGASVAGATTVALGYAIKYMHENNIDLQVEHLKPIYEMLLKKEKEKEKQQNCDGDDNDDNNITSV</sequence>
<proteinExistence type="predicted"/>
<dbReference type="RefSeq" id="WP_368634614.1">
    <property type="nucleotide sequence ID" value="NZ_JBFRHK010000001.1"/>
</dbReference>
<dbReference type="Gene3D" id="3.40.50.300">
    <property type="entry name" value="P-loop containing nucleotide triphosphate hydrolases"/>
    <property type="match status" value="1"/>
</dbReference>
<dbReference type="Proteomes" id="UP001558534">
    <property type="component" value="Unassembled WGS sequence"/>
</dbReference>
<dbReference type="InterPro" id="IPR005225">
    <property type="entry name" value="Small_GTP-bd"/>
</dbReference>
<dbReference type="PANTHER" id="PTHR42714:SF6">
    <property type="entry name" value="TRANSLATION INITIATION FACTOR IF-2"/>
    <property type="match status" value="1"/>
</dbReference>
<evidence type="ECO:0000313" key="5">
    <source>
        <dbReference type="EMBL" id="MEX3743564.1"/>
    </source>
</evidence>